<dbReference type="PANTHER" id="PTHR11851:SF49">
    <property type="entry name" value="MITOCHONDRIAL-PROCESSING PEPTIDASE SUBUNIT ALPHA"/>
    <property type="match status" value="1"/>
</dbReference>
<comment type="caution">
    <text evidence="4">The sequence shown here is derived from an EMBL/GenBank/DDBJ whole genome shotgun (WGS) entry which is preliminary data.</text>
</comment>
<evidence type="ECO:0000313" key="4">
    <source>
        <dbReference type="EMBL" id="MDT7830788.1"/>
    </source>
</evidence>
<name>A0ABU3LBL1_9FLAO</name>
<comment type="similarity">
    <text evidence="1">Belongs to the peptidase M16 family.</text>
</comment>
<dbReference type="PANTHER" id="PTHR11851">
    <property type="entry name" value="METALLOPROTEASE"/>
    <property type="match status" value="1"/>
</dbReference>
<evidence type="ECO:0000313" key="5">
    <source>
        <dbReference type="Proteomes" id="UP001257277"/>
    </source>
</evidence>
<dbReference type="EMBL" id="JAVTTO010000001">
    <property type="protein sequence ID" value="MDT7830788.1"/>
    <property type="molecule type" value="Genomic_DNA"/>
</dbReference>
<proteinExistence type="inferred from homology"/>
<gene>
    <name evidence="4" type="ORF">RQM59_00260</name>
</gene>
<feature type="domain" description="Peptidase M16 C-terminal" evidence="3">
    <location>
        <begin position="662"/>
        <end position="837"/>
    </location>
</feature>
<keyword evidence="5" id="KW-1185">Reference proteome</keyword>
<dbReference type="Pfam" id="PF05193">
    <property type="entry name" value="Peptidase_M16_C"/>
    <property type="match status" value="2"/>
</dbReference>
<reference evidence="4 5" key="1">
    <citation type="submission" date="2023-09" db="EMBL/GenBank/DDBJ databases">
        <title>Novel taxa isolated from Blanes Bay.</title>
        <authorList>
            <person name="Rey-Velasco X."/>
            <person name="Lucena T."/>
        </authorList>
    </citation>
    <scope>NUCLEOTIDE SEQUENCE [LARGE SCALE GENOMIC DNA]</scope>
    <source>
        <strain evidence="4 5">S356</strain>
    </source>
</reference>
<accession>A0ABU3LBL1</accession>
<dbReference type="InterPro" id="IPR011249">
    <property type="entry name" value="Metalloenz_LuxS/M16"/>
</dbReference>
<evidence type="ECO:0000259" key="2">
    <source>
        <dbReference type="Pfam" id="PF00675"/>
    </source>
</evidence>
<feature type="domain" description="Peptidase M16 C-terminal" evidence="3">
    <location>
        <begin position="191"/>
        <end position="367"/>
    </location>
</feature>
<feature type="domain" description="Peptidase M16 N-terminal" evidence="2">
    <location>
        <begin position="513"/>
        <end position="639"/>
    </location>
</feature>
<evidence type="ECO:0000256" key="1">
    <source>
        <dbReference type="ARBA" id="ARBA00007261"/>
    </source>
</evidence>
<sequence>MVISFIACNQKKENTPELSINYEKITLDNGLDVIFHVDKSDPVVAVELMAHVGSAREIEGRTGFAHLFEHLLFLESENLGKGGLDKMSARIGGSGANGSTSRDRTNYLQTIPKDALEKMIWAEADKLGWFINTVTNPVLAKEKQVVKNEKRQSVDNRPYGHRQYVIGKNLYPKDHPYNWQVIGSLEDLQNATLDDVKNFFKKWYVPNNSTLVLSGDIDVEQAKKWVHKYFDEIPRGEEIAPIEKRAGIVKETKHLYYEDNFARLPELTLSWPAVEQYHKDSYALDILTEYLSDGKRAPLNKVLVDDLKLTSSTTMFNFTSELAGQIQLIVRAFNNTKLDKVKNGIDLAFTDFEKNGIPQKDLDRIKAGQETAFYRSLSSVLGKGTRLASYNTYTNNPGFVTQDIKNTLSVTREDVMNVYNKYIKGKNFIATSFVPRNGKDLALANSTEAVVAEEKIVIGAEENFDASITATYKKTPSTFDRSTEPPYGNAPEVKVPEVWESSLENGLKVYGIQNAEVPLVQFNLVIDGGQLLESMDKLGVANLTADLMERGTKNKTVSELEDAMAQLGASINIFANKENIRITGTTLAKNYNATLTLAQEMLLEPRWDAVEFELLKKRAVDNLRQQEASPRSVAANAYNELIYGKDNIRSKNVLGTITSVDSITLDDLKSYYTNYISPSVTKMHVVGDISQQDVINSLKDMETKWAAKEVTIPSFKTPDAPEKSTVYFYDIPNAKQSQLRFGSPALAYSDADYYPATVMNYILGGGGFASQLTQQLREGKGYTYGIGSFFSGTKDKGAFTISSGVRSNVTLEASQLVKQILENYGKGYNEKDLATTKGFLIKSNARAFETMRAKLRMLENISTYNLPTDYVNGREKIVNDMTIDRIQELSGKYLNPNKMIWLVVGDAKTQLKRMEKLGFGKPVLLNETEIPIKD</sequence>
<dbReference type="InterPro" id="IPR011765">
    <property type="entry name" value="Pept_M16_N"/>
</dbReference>
<dbReference type="InterPro" id="IPR007863">
    <property type="entry name" value="Peptidase_M16_C"/>
</dbReference>
<dbReference type="Proteomes" id="UP001257277">
    <property type="component" value="Unassembled WGS sequence"/>
</dbReference>
<protein>
    <submittedName>
        <fullName evidence="4">Pitrilysin family protein</fullName>
    </submittedName>
</protein>
<dbReference type="Gene3D" id="3.30.830.10">
    <property type="entry name" value="Metalloenzyme, LuxS/M16 peptidase-like"/>
    <property type="match status" value="4"/>
</dbReference>
<dbReference type="SUPFAM" id="SSF63411">
    <property type="entry name" value="LuxS/MPP-like metallohydrolase"/>
    <property type="match status" value="4"/>
</dbReference>
<dbReference type="Pfam" id="PF00675">
    <property type="entry name" value="Peptidase_M16"/>
    <property type="match status" value="2"/>
</dbReference>
<feature type="domain" description="Peptidase M16 N-terminal" evidence="2">
    <location>
        <begin position="37"/>
        <end position="157"/>
    </location>
</feature>
<dbReference type="InterPro" id="IPR050361">
    <property type="entry name" value="MPP/UQCRC_Complex"/>
</dbReference>
<evidence type="ECO:0000259" key="3">
    <source>
        <dbReference type="Pfam" id="PF05193"/>
    </source>
</evidence>
<organism evidence="4 5">
    <name type="scientific">Asprobacillus argus</name>
    <dbReference type="NCBI Taxonomy" id="3076534"/>
    <lineage>
        <taxon>Bacteria</taxon>
        <taxon>Pseudomonadati</taxon>
        <taxon>Bacteroidota</taxon>
        <taxon>Flavobacteriia</taxon>
        <taxon>Flavobacteriales</taxon>
        <taxon>Flavobacteriaceae</taxon>
        <taxon>Asprobacillus</taxon>
    </lineage>
</organism>